<feature type="compositionally biased region" description="Low complexity" evidence="2">
    <location>
        <begin position="168"/>
        <end position="179"/>
    </location>
</feature>
<feature type="region of interest" description="Disordered" evidence="2">
    <location>
        <begin position="280"/>
        <end position="406"/>
    </location>
</feature>
<evidence type="ECO:0000256" key="2">
    <source>
        <dbReference type="SAM" id="MobiDB-lite"/>
    </source>
</evidence>
<feature type="region of interest" description="Disordered" evidence="2">
    <location>
        <begin position="1"/>
        <end position="38"/>
    </location>
</feature>
<feature type="compositionally biased region" description="Low complexity" evidence="2">
    <location>
        <begin position="394"/>
        <end position="404"/>
    </location>
</feature>
<evidence type="ECO:0000256" key="1">
    <source>
        <dbReference type="ARBA" id="ARBA00009480"/>
    </source>
</evidence>
<feature type="compositionally biased region" description="Low complexity" evidence="2">
    <location>
        <begin position="82"/>
        <end position="94"/>
    </location>
</feature>
<dbReference type="EMBL" id="HG316457">
    <property type="protein sequence ID" value="CDF89445.1"/>
    <property type="molecule type" value="Genomic_DNA"/>
</dbReference>
<proteinExistence type="inferred from homology"/>
<name>A0A8J2X8F3_ZYGB2</name>
<feature type="region of interest" description="Disordered" evidence="2">
    <location>
        <begin position="64"/>
        <end position="114"/>
    </location>
</feature>
<dbReference type="CDD" id="cd15857">
    <property type="entry name" value="SNARE_SEC9C"/>
    <property type="match status" value="1"/>
</dbReference>
<dbReference type="SMART" id="SM00397">
    <property type="entry name" value="t_SNARE"/>
    <property type="match status" value="2"/>
</dbReference>
<dbReference type="OrthoDB" id="18679at2759"/>
<dbReference type="GO" id="GO:0019905">
    <property type="term" value="F:syntaxin binding"/>
    <property type="evidence" value="ECO:0007669"/>
    <property type="project" value="TreeGrafter"/>
</dbReference>
<feature type="region of interest" description="Disordered" evidence="2">
    <location>
        <begin position="133"/>
        <end position="266"/>
    </location>
</feature>
<reference evidence="5" key="1">
    <citation type="journal article" date="2013" name="Genome Announc.">
        <title>Genome sequence of the food spoilage yeast Zygosaccharomyces bailii CLIB 213(T).</title>
        <authorList>
            <person name="Galeote V."/>
            <person name="Bigey F."/>
            <person name="Devillers H."/>
            <person name="Neuveglise C."/>
            <person name="Dequin S."/>
        </authorList>
    </citation>
    <scope>NUCLEOTIDE SEQUENCE [LARGE SCALE GENOMIC DNA]</scope>
    <source>
        <strain evidence="5">CLIB 213 / ATCC 58445 / CBS 680 / CCRC 21525 / NBRC 1098 / NCYC 1416 / NRRL Y-2227</strain>
    </source>
</reference>
<feature type="domain" description="T-SNARE coiled-coil homology" evidence="3">
    <location>
        <begin position="593"/>
        <end position="655"/>
    </location>
</feature>
<feature type="compositionally biased region" description="Gly residues" evidence="2">
    <location>
        <begin position="149"/>
        <end position="167"/>
    </location>
</feature>
<dbReference type="SUPFAM" id="SSF58038">
    <property type="entry name" value="SNARE fusion complex"/>
    <property type="match status" value="2"/>
</dbReference>
<dbReference type="PANTHER" id="PTHR19305">
    <property type="entry name" value="SYNAPTOSOMAL ASSOCIATED PROTEIN"/>
    <property type="match status" value="1"/>
</dbReference>
<evidence type="ECO:0000259" key="3">
    <source>
        <dbReference type="PROSITE" id="PS50192"/>
    </source>
</evidence>
<dbReference type="PANTHER" id="PTHR19305:SF9">
    <property type="entry name" value="SYNAPTOSOMAL-ASSOCIATED PROTEIN 29"/>
    <property type="match status" value="1"/>
</dbReference>
<comment type="similarity">
    <text evidence="1">Belongs to the SNAP-25 family.</text>
</comment>
<dbReference type="GO" id="GO:0005484">
    <property type="term" value="F:SNAP receptor activity"/>
    <property type="evidence" value="ECO:0007669"/>
    <property type="project" value="TreeGrafter"/>
</dbReference>
<dbReference type="GO" id="GO:0005886">
    <property type="term" value="C:plasma membrane"/>
    <property type="evidence" value="ECO:0007669"/>
    <property type="project" value="TreeGrafter"/>
</dbReference>
<dbReference type="Proteomes" id="UP000019375">
    <property type="component" value="Unassembled WGS sequence"/>
</dbReference>
<keyword evidence="5" id="KW-1185">Reference proteome</keyword>
<feature type="compositionally biased region" description="Polar residues" evidence="2">
    <location>
        <begin position="347"/>
        <end position="356"/>
    </location>
</feature>
<feature type="compositionally biased region" description="Basic and acidic residues" evidence="2">
    <location>
        <begin position="10"/>
        <end position="24"/>
    </location>
</feature>
<dbReference type="GO" id="GO:0006906">
    <property type="term" value="P:vesicle fusion"/>
    <property type="evidence" value="ECO:0007669"/>
    <property type="project" value="TreeGrafter"/>
</dbReference>
<gene>
    <name evidence="4" type="ORF">BN860_04478g</name>
</gene>
<dbReference type="GO" id="GO:0006887">
    <property type="term" value="P:exocytosis"/>
    <property type="evidence" value="ECO:0007669"/>
    <property type="project" value="TreeGrafter"/>
</dbReference>
<dbReference type="AlphaFoldDB" id="A0A8J2X8F3"/>
<dbReference type="PROSITE" id="PS50192">
    <property type="entry name" value="T_SNARE"/>
    <property type="match status" value="1"/>
</dbReference>
<accession>A0A8J2X8F3</accession>
<dbReference type="InterPro" id="IPR000727">
    <property type="entry name" value="T_SNARE_dom"/>
</dbReference>
<feature type="compositionally biased region" description="Low complexity" evidence="2">
    <location>
        <begin position="251"/>
        <end position="266"/>
    </location>
</feature>
<dbReference type="GO" id="GO:0031201">
    <property type="term" value="C:SNARE complex"/>
    <property type="evidence" value="ECO:0007669"/>
    <property type="project" value="TreeGrafter"/>
</dbReference>
<protein>
    <submittedName>
        <fullName evidence="4">ZYBA0S04-04478g1_1</fullName>
    </submittedName>
</protein>
<evidence type="ECO:0000313" key="5">
    <source>
        <dbReference type="Proteomes" id="UP000019375"/>
    </source>
</evidence>
<dbReference type="Gene3D" id="1.20.5.110">
    <property type="match status" value="2"/>
</dbReference>
<dbReference type="CDD" id="cd15886">
    <property type="entry name" value="SNARE_SEC9N"/>
    <property type="match status" value="1"/>
</dbReference>
<organism evidence="4 5">
    <name type="scientific">Zygosaccharomyces bailii (strain CLIB 213 / ATCC 58445 / CBS 680 / BCRC 21525 / NBRC 1098 / NCYC 1416 / NRRL Y-2227)</name>
    <dbReference type="NCBI Taxonomy" id="1333698"/>
    <lineage>
        <taxon>Eukaryota</taxon>
        <taxon>Fungi</taxon>
        <taxon>Dikarya</taxon>
        <taxon>Ascomycota</taxon>
        <taxon>Saccharomycotina</taxon>
        <taxon>Saccharomycetes</taxon>
        <taxon>Saccharomycetales</taxon>
        <taxon>Saccharomycetaceae</taxon>
        <taxon>Zygosaccharomyces</taxon>
    </lineage>
</organism>
<sequence>MGIKKLFKIKPPEEEPSSKNKEELMELGIPTKNPNKKRRDKFAAYGKFAKDKAKLKVYAPPGYESYARGEEDDLNKSEVDSSEQSAAAETSEASPYEVPSGAADPYAVKPGGGVSSDPFAGFGGAVGIGSRNFSSNYDGLNASRPGAGDSYGGAGGGYGGTGGGYGGSNRAAGAGASAYNDIPASTNAYGAPRRATPDLDGRGNDASGLNDAPVDATPGPRRTTSNVDGRASNPYGRRAGGPAMNPGRGSANANAHATGGATGAAAGAVAGTAAGAAANPYSSMAHDSYSRDPLGLENTLTDNLDEDLNEGPREGEFDFEADNSNQVAVEEDLNATIEDPGDDLNAPITQQQQQELVTAPAPQQQQQQPPPQRQSEQSYEPAPQWQFEEEEVEQQLTQGQQMGESNRGYKTFEELQQEEEARQQQEEDEEVGQIKQEIRFTKQGSVASTRNTLRMAQEAEMSGMNTIGVLGHQSNQLGNVENNLDLIHSQNRIAEDRIGKLKSLNRNILAIHMSNPFNSKRRAREKADEIKNRKLEDKFLQEEKLGGVQASNKRLESAMNMKGEPLTIRDRYKRDEVLQRVKKYCFEADEEDDMMELEIDRNLDQIQQISGRLKRLALAAGDELDAQQKRLGDIEDNTDDMDIRLHLNTQRMAGIR</sequence>
<evidence type="ECO:0000313" key="4">
    <source>
        <dbReference type="EMBL" id="CDF89445.1"/>
    </source>
</evidence>